<gene>
    <name evidence="1" type="ORF">PGIGA_G00175070</name>
</gene>
<name>A0ACC5XU89_PANGG</name>
<evidence type="ECO:0000313" key="1">
    <source>
        <dbReference type="EMBL" id="MCI4394974.1"/>
    </source>
</evidence>
<accession>A0ACC5XU89</accession>
<proteinExistence type="predicted"/>
<dbReference type="Proteomes" id="UP000829447">
    <property type="component" value="Linkage Group LG28"/>
</dbReference>
<comment type="caution">
    <text evidence="1">The sequence shown here is derived from an EMBL/GenBank/DDBJ whole genome shotgun (WGS) entry which is preliminary data.</text>
</comment>
<organism evidence="1 2">
    <name type="scientific">Pangasianodon gigas</name>
    <name type="common">Mekong giant catfish</name>
    <name type="synonym">Pangasius gigas</name>
    <dbReference type="NCBI Taxonomy" id="30993"/>
    <lineage>
        <taxon>Eukaryota</taxon>
        <taxon>Metazoa</taxon>
        <taxon>Chordata</taxon>
        <taxon>Craniata</taxon>
        <taxon>Vertebrata</taxon>
        <taxon>Euteleostomi</taxon>
        <taxon>Actinopterygii</taxon>
        <taxon>Neopterygii</taxon>
        <taxon>Teleostei</taxon>
        <taxon>Ostariophysi</taxon>
        <taxon>Siluriformes</taxon>
        <taxon>Pangasiidae</taxon>
        <taxon>Pangasianodon</taxon>
    </lineage>
</organism>
<evidence type="ECO:0000313" key="2">
    <source>
        <dbReference type="Proteomes" id="UP000829447"/>
    </source>
</evidence>
<sequence>MRLLGGMVHRDDVEDERNQVLTTYLWVRQVWHDAYLRWDKDEYDGLEVIRIPSDLVWRPDIVLYNK</sequence>
<protein>
    <submittedName>
        <fullName evidence="1">Uncharacterized protein</fullName>
    </submittedName>
</protein>
<dbReference type="EMBL" id="CM040481">
    <property type="protein sequence ID" value="MCI4394974.1"/>
    <property type="molecule type" value="Genomic_DNA"/>
</dbReference>
<reference evidence="1 2" key="1">
    <citation type="journal article" date="2022" name="bioRxiv">
        <title>An ancient truncated duplication of the anti-Mullerian hormone receptor type 2 gene is a potential conserved master sex determinant in the Pangasiidae catfish family.</title>
        <authorList>
            <person name="Wen M."/>
            <person name="Pan Q."/>
            <person name="Jouanno E."/>
            <person name="Montfort J."/>
            <person name="Zahm M."/>
            <person name="Cabau C."/>
            <person name="Klopp C."/>
            <person name="Iampietro C."/>
            <person name="Roques C."/>
            <person name="Bouchez O."/>
            <person name="Castinel A."/>
            <person name="Donnadieu C."/>
            <person name="Parrinello H."/>
            <person name="Poncet C."/>
            <person name="Belmonte E."/>
            <person name="Gautier V."/>
            <person name="Avarre J.-C."/>
            <person name="Dugue R."/>
            <person name="Gustiano R."/>
            <person name="Ha T.T.T."/>
            <person name="Campet M."/>
            <person name="Sriphairoj K."/>
            <person name="Ribolli J."/>
            <person name="de Almeida F.L."/>
            <person name="Desvignes T."/>
            <person name="Postlethwait J.H."/>
            <person name="Bucao C.F."/>
            <person name="Robinson-Rechavi M."/>
            <person name="Bobe J."/>
            <person name="Herpin A."/>
            <person name="Guiguen Y."/>
        </authorList>
    </citation>
    <scope>NUCLEOTIDE SEQUENCE [LARGE SCALE GENOMIC DNA]</scope>
    <source>
        <strain evidence="1">YG-Dec2019</strain>
    </source>
</reference>
<keyword evidence="2" id="KW-1185">Reference proteome</keyword>